<sequence length="83" mass="8948">MTKVQGRRRPLCRCRRRVQDCPRIGCIGADQVQVCAVGASITCSATCQSNSLARTLTMCASDPAHLEVINPVKSISVYSGHSQ</sequence>
<evidence type="ECO:0000313" key="2">
    <source>
        <dbReference type="Proteomes" id="UP000015106"/>
    </source>
</evidence>
<proteinExistence type="predicted"/>
<organism evidence="1 2">
    <name type="scientific">Triticum urartu</name>
    <name type="common">Red wild einkorn</name>
    <name type="synonym">Crithodium urartu</name>
    <dbReference type="NCBI Taxonomy" id="4572"/>
    <lineage>
        <taxon>Eukaryota</taxon>
        <taxon>Viridiplantae</taxon>
        <taxon>Streptophyta</taxon>
        <taxon>Embryophyta</taxon>
        <taxon>Tracheophyta</taxon>
        <taxon>Spermatophyta</taxon>
        <taxon>Magnoliopsida</taxon>
        <taxon>Liliopsida</taxon>
        <taxon>Poales</taxon>
        <taxon>Poaceae</taxon>
        <taxon>BOP clade</taxon>
        <taxon>Pooideae</taxon>
        <taxon>Triticodae</taxon>
        <taxon>Triticeae</taxon>
        <taxon>Triticinae</taxon>
        <taxon>Triticum</taxon>
    </lineage>
</organism>
<keyword evidence="2" id="KW-1185">Reference proteome</keyword>
<dbReference type="AlphaFoldDB" id="A0A8R7U644"/>
<protein>
    <submittedName>
        <fullName evidence="1">Uncharacterized protein</fullName>
    </submittedName>
</protein>
<evidence type="ECO:0000313" key="1">
    <source>
        <dbReference type="EnsemblPlants" id="TuG1812G0400001541.01.T01"/>
    </source>
</evidence>
<reference evidence="1" key="2">
    <citation type="submission" date="2018-03" db="EMBL/GenBank/DDBJ databases">
        <title>The Triticum urartu genome reveals the dynamic nature of wheat genome evolution.</title>
        <authorList>
            <person name="Ling H."/>
            <person name="Ma B."/>
            <person name="Shi X."/>
            <person name="Liu H."/>
            <person name="Dong L."/>
            <person name="Sun H."/>
            <person name="Cao Y."/>
            <person name="Gao Q."/>
            <person name="Zheng S."/>
            <person name="Li Y."/>
            <person name="Yu Y."/>
            <person name="Du H."/>
            <person name="Qi M."/>
            <person name="Li Y."/>
            <person name="Yu H."/>
            <person name="Cui Y."/>
            <person name="Wang N."/>
            <person name="Chen C."/>
            <person name="Wu H."/>
            <person name="Zhao Y."/>
            <person name="Zhang J."/>
            <person name="Li Y."/>
            <person name="Zhou W."/>
            <person name="Zhang B."/>
            <person name="Hu W."/>
            <person name="Eijk M."/>
            <person name="Tang J."/>
            <person name="Witsenboer H."/>
            <person name="Zhao S."/>
            <person name="Li Z."/>
            <person name="Zhang A."/>
            <person name="Wang D."/>
            <person name="Liang C."/>
        </authorList>
    </citation>
    <scope>NUCLEOTIDE SEQUENCE [LARGE SCALE GENOMIC DNA]</scope>
    <source>
        <strain evidence="1">cv. G1812</strain>
    </source>
</reference>
<dbReference type="EnsemblPlants" id="TuG1812G0400001541.01.T01">
    <property type="protein sequence ID" value="TuG1812G0400001541.01.T01"/>
    <property type="gene ID" value="TuG1812G0400001541.01"/>
</dbReference>
<reference evidence="2" key="1">
    <citation type="journal article" date="2013" name="Nature">
        <title>Draft genome of the wheat A-genome progenitor Triticum urartu.</title>
        <authorList>
            <person name="Ling H.Q."/>
            <person name="Zhao S."/>
            <person name="Liu D."/>
            <person name="Wang J."/>
            <person name="Sun H."/>
            <person name="Zhang C."/>
            <person name="Fan H."/>
            <person name="Li D."/>
            <person name="Dong L."/>
            <person name="Tao Y."/>
            <person name="Gao C."/>
            <person name="Wu H."/>
            <person name="Li Y."/>
            <person name="Cui Y."/>
            <person name="Guo X."/>
            <person name="Zheng S."/>
            <person name="Wang B."/>
            <person name="Yu K."/>
            <person name="Liang Q."/>
            <person name="Yang W."/>
            <person name="Lou X."/>
            <person name="Chen J."/>
            <person name="Feng M."/>
            <person name="Jian J."/>
            <person name="Zhang X."/>
            <person name="Luo G."/>
            <person name="Jiang Y."/>
            <person name="Liu J."/>
            <person name="Wang Z."/>
            <person name="Sha Y."/>
            <person name="Zhang B."/>
            <person name="Wu H."/>
            <person name="Tang D."/>
            <person name="Shen Q."/>
            <person name="Xue P."/>
            <person name="Zou S."/>
            <person name="Wang X."/>
            <person name="Liu X."/>
            <person name="Wang F."/>
            <person name="Yang Y."/>
            <person name="An X."/>
            <person name="Dong Z."/>
            <person name="Zhang K."/>
            <person name="Zhang X."/>
            <person name="Luo M.C."/>
            <person name="Dvorak J."/>
            <person name="Tong Y."/>
            <person name="Wang J."/>
            <person name="Yang H."/>
            <person name="Li Z."/>
            <person name="Wang D."/>
            <person name="Zhang A."/>
            <person name="Wang J."/>
        </authorList>
    </citation>
    <scope>NUCLEOTIDE SEQUENCE</scope>
    <source>
        <strain evidence="2">cv. G1812</strain>
    </source>
</reference>
<dbReference type="Proteomes" id="UP000015106">
    <property type="component" value="Chromosome 4"/>
</dbReference>
<dbReference type="Gramene" id="TuG1812G0400001541.01.T01">
    <property type="protein sequence ID" value="TuG1812G0400001541.01.T01"/>
    <property type="gene ID" value="TuG1812G0400001541.01"/>
</dbReference>
<accession>A0A8R7U644</accession>
<reference evidence="1" key="3">
    <citation type="submission" date="2022-06" db="UniProtKB">
        <authorList>
            <consortium name="EnsemblPlants"/>
        </authorList>
    </citation>
    <scope>IDENTIFICATION</scope>
</reference>
<name>A0A8R7U644_TRIUA</name>